<dbReference type="AlphaFoldDB" id="A0A5M8AR62"/>
<dbReference type="Pfam" id="PF02522">
    <property type="entry name" value="Antibiotic_NAT"/>
    <property type="match status" value="1"/>
</dbReference>
<dbReference type="InterPro" id="IPR028345">
    <property type="entry name" value="Antibiotic_NAT-like"/>
</dbReference>
<dbReference type="NCBIfam" id="NF033081">
    <property type="entry name" value="AAC_3_IV"/>
    <property type="match status" value="1"/>
</dbReference>
<proteinExistence type="inferred from homology"/>
<dbReference type="EC" id="2.3.1.-" evidence="5"/>
<evidence type="ECO:0000256" key="4">
    <source>
        <dbReference type="ARBA" id="ARBA00023315"/>
    </source>
</evidence>
<evidence type="ECO:0000256" key="2">
    <source>
        <dbReference type="ARBA" id="ARBA00012882"/>
    </source>
</evidence>
<comment type="similarity">
    <text evidence="1 5">Belongs to the antibiotic N-acetyltransferase family.</text>
</comment>
<evidence type="ECO:0000256" key="3">
    <source>
        <dbReference type="ARBA" id="ARBA00022679"/>
    </source>
</evidence>
<keyword evidence="7" id="KW-1185">Reference proteome</keyword>
<name>A0A5M8AR62_9BURK</name>
<dbReference type="EMBL" id="VWRN01000031">
    <property type="protein sequence ID" value="KAA6124575.1"/>
    <property type="molecule type" value="Genomic_DNA"/>
</dbReference>
<accession>A0A5M8AR62</accession>
<evidence type="ECO:0000313" key="6">
    <source>
        <dbReference type="EMBL" id="KAA6124575.1"/>
    </source>
</evidence>
<keyword evidence="3 5" id="KW-0808">Transferase</keyword>
<comment type="caution">
    <text evidence="6">The sequence shown here is derived from an EMBL/GenBank/DDBJ whole genome shotgun (WGS) entry which is preliminary data.</text>
</comment>
<dbReference type="GO" id="GO:0046677">
    <property type="term" value="P:response to antibiotic"/>
    <property type="evidence" value="ECO:0007669"/>
    <property type="project" value="UniProtKB-KW"/>
</dbReference>
<reference evidence="6 7" key="1">
    <citation type="submission" date="2019-09" db="EMBL/GenBank/DDBJ databases">
        <title>Isolation of a novel species in the genus Cupriavidus from patients with sepsis using whole genome sequencing.</title>
        <authorList>
            <person name="Kweon O.J."/>
            <person name="Lee M.-K."/>
        </authorList>
    </citation>
    <scope>NUCLEOTIDE SEQUENCE [LARGE SCALE GENOMIC DNA]</scope>
    <source>
        <strain evidence="6 7">MKL-01</strain>
    </source>
</reference>
<keyword evidence="5" id="KW-0046">Antibiotic resistance</keyword>
<comment type="catalytic activity">
    <reaction evidence="5">
        <text>a 2-deoxystreptamine antibiotic + acetyl-CoA = an N(3)-acetyl-2-deoxystreptamine antibiotic + CoA + H(+)</text>
        <dbReference type="Rhea" id="RHEA:12665"/>
        <dbReference type="ChEBI" id="CHEBI:15378"/>
        <dbReference type="ChEBI" id="CHEBI:57287"/>
        <dbReference type="ChEBI" id="CHEBI:57288"/>
        <dbReference type="ChEBI" id="CHEBI:57921"/>
        <dbReference type="ChEBI" id="CHEBI:77452"/>
        <dbReference type="EC" id="2.3.1.81"/>
    </reaction>
</comment>
<keyword evidence="4 5" id="KW-0012">Acyltransferase</keyword>
<evidence type="ECO:0000313" key="7">
    <source>
        <dbReference type="Proteomes" id="UP000324324"/>
    </source>
</evidence>
<dbReference type="RefSeq" id="WP_150083218.1">
    <property type="nucleotide sequence ID" value="NZ_VWRN01000031.1"/>
</dbReference>
<protein>
    <recommendedName>
        <fullName evidence="2 5">Aminoglycoside N(3)-acetyltransferase</fullName>
        <ecNumber evidence="5">2.3.1.-</ecNumber>
    </recommendedName>
</protein>
<dbReference type="InterPro" id="IPR003679">
    <property type="entry name" value="Amioglycoside_AcTrfase"/>
</dbReference>
<organism evidence="6 7">
    <name type="scientific">Cupriavidus cauae</name>
    <dbReference type="NCBI Taxonomy" id="2608999"/>
    <lineage>
        <taxon>Bacteria</taxon>
        <taxon>Pseudomonadati</taxon>
        <taxon>Pseudomonadota</taxon>
        <taxon>Betaproteobacteria</taxon>
        <taxon>Burkholderiales</taxon>
        <taxon>Burkholderiaceae</taxon>
        <taxon>Cupriavidus</taxon>
    </lineage>
</organism>
<evidence type="ECO:0000256" key="1">
    <source>
        <dbReference type="ARBA" id="ARBA00006383"/>
    </source>
</evidence>
<dbReference type="PANTHER" id="PTHR11104:SF0">
    <property type="entry name" value="SPBETA PROPHAGE-DERIVED AMINOGLYCOSIDE N(3')-ACETYLTRANSFERASE-LIKE PROTEIN YOKD"/>
    <property type="match status" value="1"/>
</dbReference>
<dbReference type="SUPFAM" id="SSF110710">
    <property type="entry name" value="TTHA0583/YokD-like"/>
    <property type="match status" value="1"/>
</dbReference>
<dbReference type="GO" id="GO:0046353">
    <property type="term" value="F:aminoglycoside 3-N-acetyltransferase activity"/>
    <property type="evidence" value="ECO:0007669"/>
    <property type="project" value="UniProtKB-EC"/>
</dbReference>
<gene>
    <name evidence="6" type="primary">aac(3)</name>
    <name evidence="6" type="ORF">F1599_11770</name>
</gene>
<dbReference type="PANTHER" id="PTHR11104">
    <property type="entry name" value="AMINOGLYCOSIDE N3-ACETYLTRANSFERASE"/>
    <property type="match status" value="1"/>
</dbReference>
<dbReference type="Proteomes" id="UP000324324">
    <property type="component" value="Unassembled WGS sequence"/>
</dbReference>
<evidence type="ECO:0000256" key="5">
    <source>
        <dbReference type="RuleBase" id="RU365031"/>
    </source>
</evidence>
<sequence length="265" mass="28630">MRHPDDPRAWQQAELVTQLRALGVPPGAVLLVHASFRSIRPVQRGPQGLIEALREAAGPAGTLVMPSWGDDDDAPFDPAATPASADLGAVADAFWRLPDVVRSHHPFAFAAAGPHAHRITADPLPLPPHIPASPVGRVHELDGQVLLLGVGHDANTTIHLAELMAGVPYGVPHHCTVLRDGKPARIDYLENDHCCQRFDLVDGWLKEKGLQREGPVGNAGARLMRARDIVDVVRQQLARDPLVFLHPPQVGCEECDAARRSVSTK</sequence>